<sequence>MTKLKKWILINCLISFLMFSFIFYKNVGVSGGDIVIYALNIIFGIIQIITVIILIWKKEKKFYKIILFILLFQIIEIMIMTIWGNSINAFLKSY</sequence>
<keyword evidence="1" id="KW-0812">Transmembrane</keyword>
<dbReference type="AlphaFoldDB" id="A0A1Z8ALQ5"/>
<keyword evidence="1" id="KW-1133">Transmembrane helix</keyword>
<evidence type="ECO:0000256" key="1">
    <source>
        <dbReference type="SAM" id="Phobius"/>
    </source>
</evidence>
<evidence type="ECO:0000313" key="2">
    <source>
        <dbReference type="EMBL" id="OUS11098.1"/>
    </source>
</evidence>
<proteinExistence type="predicted"/>
<organism evidence="2 3">
    <name type="scientific">Nonlabens dokdonensis</name>
    <dbReference type="NCBI Taxonomy" id="328515"/>
    <lineage>
        <taxon>Bacteria</taxon>
        <taxon>Pseudomonadati</taxon>
        <taxon>Bacteroidota</taxon>
        <taxon>Flavobacteriia</taxon>
        <taxon>Flavobacteriales</taxon>
        <taxon>Flavobacteriaceae</taxon>
        <taxon>Nonlabens</taxon>
    </lineage>
</organism>
<gene>
    <name evidence="2" type="ORF">A9Q93_11960</name>
</gene>
<keyword evidence="1" id="KW-0472">Membrane</keyword>
<evidence type="ECO:0000313" key="3">
    <source>
        <dbReference type="Proteomes" id="UP000196102"/>
    </source>
</evidence>
<name>A0A1Z8ALQ5_9FLAO</name>
<dbReference type="Proteomes" id="UP000196102">
    <property type="component" value="Unassembled WGS sequence"/>
</dbReference>
<dbReference type="EMBL" id="MAAX01000184">
    <property type="protein sequence ID" value="OUS11098.1"/>
    <property type="molecule type" value="Genomic_DNA"/>
</dbReference>
<protein>
    <submittedName>
        <fullName evidence="2">Uncharacterized protein</fullName>
    </submittedName>
</protein>
<comment type="caution">
    <text evidence="2">The sequence shown here is derived from an EMBL/GenBank/DDBJ whole genome shotgun (WGS) entry which is preliminary data.</text>
</comment>
<feature type="transmembrane region" description="Helical" evidence="1">
    <location>
        <begin position="65"/>
        <end position="84"/>
    </location>
</feature>
<accession>A0A1Z8ALQ5</accession>
<reference evidence="3" key="1">
    <citation type="journal article" date="2017" name="Proc. Natl. Acad. Sci. U.S.A.">
        <title>Simulation of Deepwater Horizon oil plume reveals substrate specialization within a complex community of hydrocarbon-degraders.</title>
        <authorList>
            <person name="Hu P."/>
            <person name="Dubinsky E.A."/>
            <person name="Probst A.J."/>
            <person name="Wang J."/>
            <person name="Sieber C.M.K."/>
            <person name="Tom L.M."/>
            <person name="Gardinali P."/>
            <person name="Banfield J.F."/>
            <person name="Atlas R.M."/>
            <person name="Andersen G.L."/>
        </authorList>
    </citation>
    <scope>NUCLEOTIDE SEQUENCE [LARGE SCALE GENOMIC DNA]</scope>
</reference>
<feature type="transmembrane region" description="Helical" evidence="1">
    <location>
        <begin position="7"/>
        <end position="24"/>
    </location>
</feature>
<feature type="transmembrane region" description="Helical" evidence="1">
    <location>
        <begin position="36"/>
        <end position="56"/>
    </location>
</feature>